<feature type="transmembrane region" description="Helical" evidence="1">
    <location>
        <begin position="147"/>
        <end position="167"/>
    </location>
</feature>
<reference evidence="2" key="1">
    <citation type="journal article" date="2015" name="Nature">
        <title>Complex archaea that bridge the gap between prokaryotes and eukaryotes.</title>
        <authorList>
            <person name="Spang A."/>
            <person name="Saw J.H."/>
            <person name="Jorgensen S.L."/>
            <person name="Zaremba-Niedzwiedzka K."/>
            <person name="Martijn J."/>
            <person name="Lind A.E."/>
            <person name="van Eijk R."/>
            <person name="Schleper C."/>
            <person name="Guy L."/>
            <person name="Ettema T.J."/>
        </authorList>
    </citation>
    <scope>NUCLEOTIDE SEQUENCE</scope>
</reference>
<keyword evidence="1" id="KW-0812">Transmembrane</keyword>
<accession>A0A0F9N786</accession>
<proteinExistence type="predicted"/>
<organism evidence="2">
    <name type="scientific">marine sediment metagenome</name>
    <dbReference type="NCBI Taxonomy" id="412755"/>
    <lineage>
        <taxon>unclassified sequences</taxon>
        <taxon>metagenomes</taxon>
        <taxon>ecological metagenomes</taxon>
    </lineage>
</organism>
<name>A0A0F9N786_9ZZZZ</name>
<dbReference type="AlphaFoldDB" id="A0A0F9N786"/>
<keyword evidence="1" id="KW-0472">Membrane</keyword>
<evidence type="ECO:0000313" key="2">
    <source>
        <dbReference type="EMBL" id="KKM77292.1"/>
    </source>
</evidence>
<evidence type="ECO:0000256" key="1">
    <source>
        <dbReference type="SAM" id="Phobius"/>
    </source>
</evidence>
<comment type="caution">
    <text evidence="2">The sequence shown here is derived from an EMBL/GenBank/DDBJ whole genome shotgun (WGS) entry which is preliminary data.</text>
</comment>
<gene>
    <name evidence="2" type="ORF">LCGC14_1371480</name>
</gene>
<dbReference type="EMBL" id="LAZR01008666">
    <property type="protein sequence ID" value="KKM77292.1"/>
    <property type="molecule type" value="Genomic_DNA"/>
</dbReference>
<feature type="transmembrane region" description="Helical" evidence="1">
    <location>
        <begin position="47"/>
        <end position="73"/>
    </location>
</feature>
<protein>
    <submittedName>
        <fullName evidence="2">Uncharacterized protein</fullName>
    </submittedName>
</protein>
<sequence length="171" mass="20100">MSYLKYIFVFIILAIGILTLSRFRGIYRQSRLRSVEKEEDSFMKLRLILGGSYIVLGFGILFNYFTYFLIWIFDPLPDRLIYNFIDFNRIDPFYLNRINDISASQYPHEQTIYYCFSLGSLISILDILLSFWCLINNNGIVNNPRRILAFLISGVIGGMLFGFTPYLPFFL</sequence>
<feature type="transmembrane region" description="Helical" evidence="1">
    <location>
        <begin position="6"/>
        <end position="27"/>
    </location>
</feature>
<keyword evidence="1" id="KW-1133">Transmembrane helix</keyword>
<feature type="transmembrane region" description="Helical" evidence="1">
    <location>
        <begin position="111"/>
        <end position="135"/>
    </location>
</feature>